<dbReference type="EMBL" id="CP000617">
    <property type="protein sequence ID" value="ABO59752.1"/>
    <property type="molecule type" value="Genomic_DNA"/>
</dbReference>
<proteinExistence type="predicted"/>
<evidence type="ECO:0000313" key="2">
    <source>
        <dbReference type="Proteomes" id="UP000002287"/>
    </source>
</evidence>
<organism evidence="1 2">
    <name type="scientific">Burkholderia vietnamiensis (strain G4 / LMG 22486)</name>
    <name type="common">Burkholderia cepacia (strain R1808)</name>
    <dbReference type="NCBI Taxonomy" id="269482"/>
    <lineage>
        <taxon>Bacteria</taxon>
        <taxon>Pseudomonadati</taxon>
        <taxon>Pseudomonadota</taxon>
        <taxon>Betaproteobacteria</taxon>
        <taxon>Burkholderiales</taxon>
        <taxon>Burkholderiaceae</taxon>
        <taxon>Burkholderia</taxon>
        <taxon>Burkholderia cepacia complex</taxon>
    </lineage>
</organism>
<reference evidence="1 2" key="1">
    <citation type="submission" date="2007-03" db="EMBL/GenBank/DDBJ databases">
        <title>Complete sequence of plasmid pBVIE01 of Burkholderia vietnamiensis G4.</title>
        <authorList>
            <consortium name="US DOE Joint Genome Institute"/>
            <person name="Copeland A."/>
            <person name="Lucas S."/>
            <person name="Lapidus A."/>
            <person name="Barry K."/>
            <person name="Detter J.C."/>
            <person name="Glavina del Rio T."/>
            <person name="Hammon N."/>
            <person name="Israni S."/>
            <person name="Dalin E."/>
            <person name="Tice H."/>
            <person name="Pitluck S."/>
            <person name="Chain P."/>
            <person name="Malfatti S."/>
            <person name="Shin M."/>
            <person name="Vergez L."/>
            <person name="Schmutz J."/>
            <person name="Larimer F."/>
            <person name="Land M."/>
            <person name="Hauser L."/>
            <person name="Kyrpides N."/>
            <person name="Tiedje J."/>
            <person name="Richardson P."/>
        </authorList>
    </citation>
    <scope>NUCLEOTIDE SEQUENCE [LARGE SCALE GENOMIC DNA]</scope>
    <source>
        <strain evidence="2">G4 / LMG 22486</strain>
        <plasmid evidence="1 2">pBVIE01</plasmid>
    </source>
</reference>
<dbReference type="Proteomes" id="UP000002287">
    <property type="component" value="Plasmid pBVIE01"/>
</dbReference>
<name>A4JTZ9_BURVG</name>
<evidence type="ECO:0000313" key="1">
    <source>
        <dbReference type="EMBL" id="ABO59752.1"/>
    </source>
</evidence>
<dbReference type="AlphaFoldDB" id="A4JTZ9"/>
<dbReference type="HOGENOM" id="CLU_1248693_0_0_4"/>
<dbReference type="KEGG" id="bvi:Bcep1808_6865"/>
<accession>A4JTZ9</accession>
<sequence>MLSRQHYKRLRFYWQGRASGGAGMTDGIDLDLAALGLVERFERLGSGVCFRITQAGEQELAAEKAREIERRRPHHALADRVAQWLQDQGRVTWTNIELLVDRDAGGRQAIRPDVFSMAATYDEKRINPCVHEVKVSRADFFADVAVAEKRAGYAKIAEVVYYAAPAGMIAAAEVPDGCGLLIETETGTFEIAKRPKKRPVALTTHHFMNLILKPGVFTPAW</sequence>
<protein>
    <submittedName>
        <fullName evidence="1">Uncharacterized protein</fullName>
    </submittedName>
</protein>
<gene>
    <name evidence="1" type="ordered locus">Bcep1808_6865</name>
</gene>
<geneLocation type="plasmid" evidence="1 2">
    <name>pBVIE01</name>
</geneLocation>
<keyword evidence="1" id="KW-0614">Plasmid</keyword>